<proteinExistence type="predicted"/>
<keyword evidence="3" id="KW-1185">Reference proteome</keyword>
<gene>
    <name evidence="2" type="ORF">V1478_012395</name>
</gene>
<dbReference type="EMBL" id="JAUDFV010000152">
    <property type="protein sequence ID" value="KAL2718519.1"/>
    <property type="molecule type" value="Genomic_DNA"/>
</dbReference>
<evidence type="ECO:0000313" key="3">
    <source>
        <dbReference type="Proteomes" id="UP001607302"/>
    </source>
</evidence>
<comment type="caution">
    <text evidence="2">The sequence shown here is derived from an EMBL/GenBank/DDBJ whole genome shotgun (WGS) entry which is preliminary data.</text>
</comment>
<evidence type="ECO:0000313" key="2">
    <source>
        <dbReference type="EMBL" id="KAL2718519.1"/>
    </source>
</evidence>
<organism evidence="2 3">
    <name type="scientific">Vespula squamosa</name>
    <name type="common">Southern yellow jacket</name>
    <name type="synonym">Wasp</name>
    <dbReference type="NCBI Taxonomy" id="30214"/>
    <lineage>
        <taxon>Eukaryota</taxon>
        <taxon>Metazoa</taxon>
        <taxon>Ecdysozoa</taxon>
        <taxon>Arthropoda</taxon>
        <taxon>Hexapoda</taxon>
        <taxon>Insecta</taxon>
        <taxon>Pterygota</taxon>
        <taxon>Neoptera</taxon>
        <taxon>Endopterygota</taxon>
        <taxon>Hymenoptera</taxon>
        <taxon>Apocrita</taxon>
        <taxon>Aculeata</taxon>
        <taxon>Vespoidea</taxon>
        <taxon>Vespidae</taxon>
        <taxon>Vespinae</taxon>
        <taxon>Vespula</taxon>
    </lineage>
</organism>
<feature type="compositionally biased region" description="Polar residues" evidence="1">
    <location>
        <begin position="43"/>
        <end position="59"/>
    </location>
</feature>
<sequence length="68" mass="7695">MSHTTLYLRPLFVAACRNGIPRKFLSPQLENQLKVDQSINYGTATSSQGPSVHNCNIKQNKLHRKSKK</sequence>
<evidence type="ECO:0000256" key="1">
    <source>
        <dbReference type="SAM" id="MobiDB-lite"/>
    </source>
</evidence>
<dbReference type="AlphaFoldDB" id="A0ABD2AD29"/>
<dbReference type="Proteomes" id="UP001607302">
    <property type="component" value="Unassembled WGS sequence"/>
</dbReference>
<protein>
    <submittedName>
        <fullName evidence="2">Uncharacterized protein</fullName>
    </submittedName>
</protein>
<feature type="region of interest" description="Disordered" evidence="1">
    <location>
        <begin position="43"/>
        <end position="68"/>
    </location>
</feature>
<accession>A0ABD2AD29</accession>
<name>A0ABD2AD29_VESSQ</name>
<reference evidence="2 3" key="1">
    <citation type="journal article" date="2024" name="Ann. Entomol. Soc. Am.">
        <title>Genomic analyses of the southern and eastern yellowjacket wasps (Hymenoptera: Vespidae) reveal evolutionary signatures of social life.</title>
        <authorList>
            <person name="Catto M.A."/>
            <person name="Caine P.B."/>
            <person name="Orr S.E."/>
            <person name="Hunt B.G."/>
            <person name="Goodisman M.A.D."/>
        </authorList>
    </citation>
    <scope>NUCLEOTIDE SEQUENCE [LARGE SCALE GENOMIC DNA]</scope>
    <source>
        <strain evidence="2">233</strain>
        <tissue evidence="2">Head and thorax</tissue>
    </source>
</reference>